<dbReference type="AlphaFoldDB" id="A0A229TEH6"/>
<comment type="caution">
    <text evidence="2">The sequence shown here is derived from an EMBL/GenBank/DDBJ whole genome shotgun (WGS) entry which is preliminary data.</text>
</comment>
<dbReference type="OrthoDB" id="3625112at2"/>
<feature type="region of interest" description="Disordered" evidence="1">
    <location>
        <begin position="89"/>
        <end position="127"/>
    </location>
</feature>
<dbReference type="RefSeq" id="WP_093946990.1">
    <property type="nucleotide sequence ID" value="NZ_NMUL01000007.1"/>
</dbReference>
<dbReference type="Proteomes" id="UP000215199">
    <property type="component" value="Unassembled WGS sequence"/>
</dbReference>
<gene>
    <name evidence="2" type="ORF">CF165_09150</name>
</gene>
<accession>A0A229TEH6</accession>
<evidence type="ECO:0000313" key="3">
    <source>
        <dbReference type="Proteomes" id="UP000215199"/>
    </source>
</evidence>
<dbReference type="EMBL" id="NMUL01000007">
    <property type="protein sequence ID" value="OXM69665.1"/>
    <property type="molecule type" value="Genomic_DNA"/>
</dbReference>
<evidence type="ECO:0000256" key="1">
    <source>
        <dbReference type="SAM" id="MobiDB-lite"/>
    </source>
</evidence>
<reference evidence="3" key="1">
    <citation type="submission" date="2017-07" db="EMBL/GenBank/DDBJ databases">
        <title>Comparative genome mining reveals phylogenetic distribution patterns of secondary metabolites in Amycolatopsis.</title>
        <authorList>
            <person name="Adamek M."/>
            <person name="Alanjary M."/>
            <person name="Sales-Ortells H."/>
            <person name="Goodfellow M."/>
            <person name="Bull A.T."/>
            <person name="Kalinowski J."/>
            <person name="Ziemert N."/>
        </authorList>
    </citation>
    <scope>NUCLEOTIDE SEQUENCE [LARGE SCALE GENOMIC DNA]</scope>
    <source>
        <strain evidence="3">H5</strain>
    </source>
</reference>
<sequence>MTDEPAVKLSASLPAGDRNGLPAIASALVEQPGDVHAAVVLLRAREIRTNTRTGAALATAEFLAIEPCPASSPDAATLHRLLREHYGRRTGNVELPLDQQDEEDNQDPAELWPQPGPEFDSDVDDPW</sequence>
<protein>
    <submittedName>
        <fullName evidence="2">Uncharacterized protein</fullName>
    </submittedName>
</protein>
<evidence type="ECO:0000313" key="2">
    <source>
        <dbReference type="EMBL" id="OXM69665.1"/>
    </source>
</evidence>
<keyword evidence="3" id="KW-1185">Reference proteome</keyword>
<name>A0A229TEH6_9PSEU</name>
<proteinExistence type="predicted"/>
<organism evidence="2 3">
    <name type="scientific">Amycolatopsis vastitatis</name>
    <dbReference type="NCBI Taxonomy" id="1905142"/>
    <lineage>
        <taxon>Bacteria</taxon>
        <taxon>Bacillati</taxon>
        <taxon>Actinomycetota</taxon>
        <taxon>Actinomycetes</taxon>
        <taxon>Pseudonocardiales</taxon>
        <taxon>Pseudonocardiaceae</taxon>
        <taxon>Amycolatopsis</taxon>
    </lineage>
</organism>